<dbReference type="PANTHER" id="PTHR43303">
    <property type="entry name" value="NADPH DEHYDROGENASE C23G7.10C-RELATED"/>
    <property type="match status" value="1"/>
</dbReference>
<keyword evidence="8" id="KW-1185">Reference proteome</keyword>
<evidence type="ECO:0000313" key="7">
    <source>
        <dbReference type="EMBL" id="RAI31202.1"/>
    </source>
</evidence>
<dbReference type="Pfam" id="PF00724">
    <property type="entry name" value="Oxidored_FMN"/>
    <property type="match status" value="1"/>
</dbReference>
<dbReference type="Proteomes" id="UP000248863">
    <property type="component" value="Unassembled WGS sequence"/>
</dbReference>
<evidence type="ECO:0000256" key="1">
    <source>
        <dbReference type="ARBA" id="ARBA00001917"/>
    </source>
</evidence>
<dbReference type="RefSeq" id="WP_111359984.1">
    <property type="nucleotide sequence ID" value="NZ_NHSK01000233.1"/>
</dbReference>
<reference evidence="7 8" key="1">
    <citation type="submission" date="2017-07" db="EMBL/GenBank/DDBJ databases">
        <title>Draft Genome Sequences of Select Purple Nonsulfur Bacteria.</title>
        <authorList>
            <person name="Lasarre B."/>
            <person name="Mckinlay J.B."/>
        </authorList>
    </citation>
    <scope>NUCLEOTIDE SEQUENCE [LARGE SCALE GENOMIC DNA]</scope>
    <source>
        <strain evidence="7 8">DSM 11907</strain>
    </source>
</reference>
<dbReference type="PANTHER" id="PTHR43303:SF4">
    <property type="entry name" value="NADPH DEHYDROGENASE C23G7.10C-RELATED"/>
    <property type="match status" value="1"/>
</dbReference>
<keyword evidence="5" id="KW-0560">Oxidoreductase</keyword>
<dbReference type="CDD" id="cd02932">
    <property type="entry name" value="OYE_YqiM_FMN"/>
    <property type="match status" value="1"/>
</dbReference>
<dbReference type="InterPro" id="IPR013785">
    <property type="entry name" value="Aldolase_TIM"/>
</dbReference>
<evidence type="ECO:0000259" key="6">
    <source>
        <dbReference type="Pfam" id="PF00724"/>
    </source>
</evidence>
<sequence length="365" mass="38782">MTSALFTPIEIAGRTFENRIAVAPMCQYSGNDGCASDWHMTHLGMLANSGAGLVVVEATHVERRGRITHGCLGLYSDACEAALARIVAHCRRIGTAKLGVQLAHAGRKASSQRPWEGGKALAVDHDPWPTEAPSALPFGPGWHVPQAMTEDDMERVIAAFAQAATRAVRIGFDAVELHAAHGYLVHAFLSAVSNQRTDAYGGSRENRMRFPLAVAQAVRGSVPRDVALGARITGSDWLDGGIDVDEAIVFARALKDIGYDYADVSSGGLTAEARNPTSPGYNVPLAEAVRHATGLVTRAVGLIVDPKQAEVIVAEGKADMVALARAMLDNPHWGWHAARALGAEARRPPQYLRAGPSLWAPAARG</sequence>
<name>A0A327K1N6_9BRAD</name>
<dbReference type="GO" id="GO:0003959">
    <property type="term" value="F:NADPH dehydrogenase activity"/>
    <property type="evidence" value="ECO:0007669"/>
    <property type="project" value="InterPro"/>
</dbReference>
<accession>A0A327K1N6</accession>
<organism evidence="7 8">
    <name type="scientific">Rhodoplanes elegans</name>
    <dbReference type="NCBI Taxonomy" id="29408"/>
    <lineage>
        <taxon>Bacteria</taxon>
        <taxon>Pseudomonadati</taxon>
        <taxon>Pseudomonadota</taxon>
        <taxon>Alphaproteobacteria</taxon>
        <taxon>Hyphomicrobiales</taxon>
        <taxon>Nitrobacteraceae</taxon>
        <taxon>Rhodoplanes</taxon>
    </lineage>
</organism>
<keyword evidence="2" id="KW-0285">Flavoprotein</keyword>
<dbReference type="GO" id="GO:0050661">
    <property type="term" value="F:NADP binding"/>
    <property type="evidence" value="ECO:0007669"/>
    <property type="project" value="InterPro"/>
</dbReference>
<dbReference type="InterPro" id="IPR001155">
    <property type="entry name" value="OxRdtase_FMN_N"/>
</dbReference>
<comment type="cofactor">
    <cofactor evidence="1">
        <name>FMN</name>
        <dbReference type="ChEBI" id="CHEBI:58210"/>
    </cofactor>
</comment>
<dbReference type="SUPFAM" id="SSF51395">
    <property type="entry name" value="FMN-linked oxidoreductases"/>
    <property type="match status" value="1"/>
</dbReference>
<dbReference type="AlphaFoldDB" id="A0A327K1N6"/>
<evidence type="ECO:0000256" key="2">
    <source>
        <dbReference type="ARBA" id="ARBA00022630"/>
    </source>
</evidence>
<dbReference type="EMBL" id="NPEU01000523">
    <property type="protein sequence ID" value="RAI31202.1"/>
    <property type="molecule type" value="Genomic_DNA"/>
</dbReference>
<protein>
    <submittedName>
        <fullName evidence="7">Oxidoreductase</fullName>
    </submittedName>
</protein>
<comment type="caution">
    <text evidence="7">The sequence shown here is derived from an EMBL/GenBank/DDBJ whole genome shotgun (WGS) entry which is preliminary data.</text>
</comment>
<evidence type="ECO:0000256" key="4">
    <source>
        <dbReference type="ARBA" id="ARBA00022857"/>
    </source>
</evidence>
<feature type="domain" description="NADH:flavin oxidoreductase/NADH oxidase N-terminal" evidence="6">
    <location>
        <begin position="5"/>
        <end position="338"/>
    </location>
</feature>
<evidence type="ECO:0000256" key="5">
    <source>
        <dbReference type="ARBA" id="ARBA00023002"/>
    </source>
</evidence>
<keyword evidence="3" id="KW-0288">FMN</keyword>
<dbReference type="InterPro" id="IPR044152">
    <property type="entry name" value="YqjM-like"/>
</dbReference>
<gene>
    <name evidence="7" type="ORF">CH338_26260</name>
</gene>
<evidence type="ECO:0000313" key="8">
    <source>
        <dbReference type="Proteomes" id="UP000248863"/>
    </source>
</evidence>
<proteinExistence type="predicted"/>
<dbReference type="OrthoDB" id="9804454at2"/>
<evidence type="ECO:0000256" key="3">
    <source>
        <dbReference type="ARBA" id="ARBA00022643"/>
    </source>
</evidence>
<dbReference type="Gene3D" id="3.20.20.70">
    <property type="entry name" value="Aldolase class I"/>
    <property type="match status" value="1"/>
</dbReference>
<keyword evidence="4" id="KW-0521">NADP</keyword>
<dbReference type="GO" id="GO:0010181">
    <property type="term" value="F:FMN binding"/>
    <property type="evidence" value="ECO:0007669"/>
    <property type="project" value="InterPro"/>
</dbReference>